<dbReference type="EMBL" id="MLJW01001772">
    <property type="protein sequence ID" value="OIQ76790.1"/>
    <property type="molecule type" value="Genomic_DNA"/>
</dbReference>
<dbReference type="PANTHER" id="PTHR30154">
    <property type="entry name" value="LEUCINE-RESPONSIVE REGULATORY PROTEIN"/>
    <property type="match status" value="1"/>
</dbReference>
<gene>
    <name evidence="5" type="primary">lrp_23</name>
    <name evidence="5" type="ORF">GALL_415240</name>
</gene>
<keyword evidence="1" id="KW-0805">Transcription regulation</keyword>
<organism evidence="5">
    <name type="scientific">mine drainage metagenome</name>
    <dbReference type="NCBI Taxonomy" id="410659"/>
    <lineage>
        <taxon>unclassified sequences</taxon>
        <taxon>metagenomes</taxon>
        <taxon>ecological metagenomes</taxon>
    </lineage>
</organism>
<dbReference type="InterPro" id="IPR019885">
    <property type="entry name" value="Tscrpt_reg_HTH_AsnC-type_CS"/>
</dbReference>
<dbReference type="InterPro" id="IPR036388">
    <property type="entry name" value="WH-like_DNA-bd_sf"/>
</dbReference>
<sequence length="153" mass="17260">MLELDGHDRSILTLLQRDARMPNVQLAESVGLSASACLRRVQRLEREGVIAHYVALLEPRLLGRASTVFIEVTLDSQREEVLAAFEKAAAGCRDILECHLMAGDFDYLLRAAVDGPHDYERLHKQELSRLPHVVRIKSGFALRTVVKRTDYPL</sequence>
<dbReference type="InterPro" id="IPR011991">
    <property type="entry name" value="ArsR-like_HTH"/>
</dbReference>
<dbReference type="SUPFAM" id="SSF54909">
    <property type="entry name" value="Dimeric alpha+beta barrel"/>
    <property type="match status" value="1"/>
</dbReference>
<dbReference type="CDD" id="cd00090">
    <property type="entry name" value="HTH_ARSR"/>
    <property type="match status" value="1"/>
</dbReference>
<comment type="caution">
    <text evidence="5">The sequence shown here is derived from an EMBL/GenBank/DDBJ whole genome shotgun (WGS) entry which is preliminary data.</text>
</comment>
<dbReference type="InterPro" id="IPR019888">
    <property type="entry name" value="Tscrpt_reg_AsnC-like"/>
</dbReference>
<name>A0A1J5PZE9_9ZZZZ</name>
<evidence type="ECO:0000259" key="4">
    <source>
        <dbReference type="PROSITE" id="PS50956"/>
    </source>
</evidence>
<dbReference type="GO" id="GO:0043565">
    <property type="term" value="F:sequence-specific DNA binding"/>
    <property type="evidence" value="ECO:0007669"/>
    <property type="project" value="InterPro"/>
</dbReference>
<dbReference type="InterPro" id="IPR000485">
    <property type="entry name" value="AsnC-type_HTH_dom"/>
</dbReference>
<dbReference type="PROSITE" id="PS50956">
    <property type="entry name" value="HTH_ASNC_2"/>
    <property type="match status" value="1"/>
</dbReference>
<proteinExistence type="predicted"/>
<dbReference type="InterPro" id="IPR019887">
    <property type="entry name" value="Tscrpt_reg_AsnC/Lrp_C"/>
</dbReference>
<dbReference type="GO" id="GO:0005829">
    <property type="term" value="C:cytosol"/>
    <property type="evidence" value="ECO:0007669"/>
    <property type="project" value="TreeGrafter"/>
</dbReference>
<feature type="domain" description="HTH asnC-type" evidence="4">
    <location>
        <begin position="4"/>
        <end position="65"/>
    </location>
</feature>
<dbReference type="Gene3D" id="3.30.70.920">
    <property type="match status" value="1"/>
</dbReference>
<evidence type="ECO:0000313" key="5">
    <source>
        <dbReference type="EMBL" id="OIQ76790.1"/>
    </source>
</evidence>
<dbReference type="InterPro" id="IPR011008">
    <property type="entry name" value="Dimeric_a/b-barrel"/>
</dbReference>
<keyword evidence="2" id="KW-0238">DNA-binding</keyword>
<dbReference type="Pfam" id="PF01037">
    <property type="entry name" value="AsnC_trans_reg"/>
    <property type="match status" value="1"/>
</dbReference>
<dbReference type="Pfam" id="PF13412">
    <property type="entry name" value="HTH_24"/>
    <property type="match status" value="1"/>
</dbReference>
<accession>A0A1J5PZE9</accession>
<evidence type="ECO:0000256" key="2">
    <source>
        <dbReference type="ARBA" id="ARBA00023125"/>
    </source>
</evidence>
<evidence type="ECO:0000256" key="3">
    <source>
        <dbReference type="ARBA" id="ARBA00023163"/>
    </source>
</evidence>
<dbReference type="PROSITE" id="PS00519">
    <property type="entry name" value="HTH_ASNC_1"/>
    <property type="match status" value="1"/>
</dbReference>
<dbReference type="Gene3D" id="1.10.10.10">
    <property type="entry name" value="Winged helix-like DNA-binding domain superfamily/Winged helix DNA-binding domain"/>
    <property type="match status" value="1"/>
</dbReference>
<dbReference type="SMART" id="SM00344">
    <property type="entry name" value="HTH_ASNC"/>
    <property type="match status" value="1"/>
</dbReference>
<reference evidence="5" key="1">
    <citation type="submission" date="2016-10" db="EMBL/GenBank/DDBJ databases">
        <title>Sequence of Gallionella enrichment culture.</title>
        <authorList>
            <person name="Poehlein A."/>
            <person name="Muehling M."/>
            <person name="Daniel R."/>
        </authorList>
    </citation>
    <scope>NUCLEOTIDE SEQUENCE</scope>
</reference>
<evidence type="ECO:0000256" key="1">
    <source>
        <dbReference type="ARBA" id="ARBA00023015"/>
    </source>
</evidence>
<dbReference type="PANTHER" id="PTHR30154:SF34">
    <property type="entry name" value="TRANSCRIPTIONAL REGULATOR AZLB"/>
    <property type="match status" value="1"/>
</dbReference>
<keyword evidence="3" id="KW-0804">Transcription</keyword>
<dbReference type="AlphaFoldDB" id="A0A1J5PZE9"/>
<dbReference type="InterPro" id="IPR036390">
    <property type="entry name" value="WH_DNA-bd_sf"/>
</dbReference>
<dbReference type="GO" id="GO:0043200">
    <property type="term" value="P:response to amino acid"/>
    <property type="evidence" value="ECO:0007669"/>
    <property type="project" value="TreeGrafter"/>
</dbReference>
<dbReference type="SUPFAM" id="SSF46785">
    <property type="entry name" value="Winged helix' DNA-binding domain"/>
    <property type="match status" value="1"/>
</dbReference>
<dbReference type="PRINTS" id="PR00033">
    <property type="entry name" value="HTHASNC"/>
</dbReference>
<protein>
    <submittedName>
        <fullName evidence="5">Leucine-responsive regulatory protein</fullName>
    </submittedName>
</protein>